<gene>
    <name evidence="1" type="ORF">CA834_04490</name>
</gene>
<dbReference type="SUPFAM" id="SSF56935">
    <property type="entry name" value="Porins"/>
    <property type="match status" value="1"/>
</dbReference>
<dbReference type="EMBL" id="NGJN01000002">
    <property type="protein sequence ID" value="OZV69884.1"/>
    <property type="molecule type" value="Genomic_DNA"/>
</dbReference>
<protein>
    <recommendedName>
        <fullName evidence="3">Porin</fullName>
    </recommendedName>
</protein>
<evidence type="ECO:0000313" key="2">
    <source>
        <dbReference type="Proteomes" id="UP000216840"/>
    </source>
</evidence>
<name>A0A265UX44_9FLAO</name>
<organism evidence="1 2">
    <name type="scientific">Winogradskyella aurantia</name>
    <dbReference type="NCBI Taxonomy" id="1915063"/>
    <lineage>
        <taxon>Bacteria</taxon>
        <taxon>Pseudomonadati</taxon>
        <taxon>Bacteroidota</taxon>
        <taxon>Flavobacteriia</taxon>
        <taxon>Flavobacteriales</taxon>
        <taxon>Flavobacteriaceae</taxon>
        <taxon>Winogradskyella</taxon>
    </lineage>
</organism>
<accession>A0A265UX44</accession>
<sequence length="402" mass="46977">MGLKPFFRLFFMFLCIQVTFSQEENILNPKDTIPGQGIDVNIGPETHFTLGGALWMRSAFQDWQQDNNANQRGFYFDQFRLSVTGEHGLNNESKLTFSAQARWWSYQFALHHMWFGLEIDDHHEIRYGITQSPFGAMPSISSSFWYSLNYYLGLEADHDAGLHYIYNRNGFDFQLAYYRNEEYNDPTATNRWAPDLITSGDQQNFERNQINVRLAYKFENEGSNNSTEFGLSGELGEIKNQLVEDDGDRWAAALHYVGYYNNWNFYAQGTRYEFNPNNPDGVDDNTVLMGFFSDQRLVAAKATTFVGGVRRLWDIDWWLFDKFNAYIEYSHVWKDESSFNDSKLFNPGAVLQAGPFYLWFDFMAAQNAWWFNDSQANSGLGSGSINPNDWEFRYNFSIQWYF</sequence>
<keyword evidence="2" id="KW-1185">Reference proteome</keyword>
<dbReference type="Proteomes" id="UP000216840">
    <property type="component" value="Unassembled WGS sequence"/>
</dbReference>
<reference evidence="1 2" key="1">
    <citation type="submission" date="2017-05" db="EMBL/GenBank/DDBJ databases">
        <title>The draft genome sequence of Idiomarina salinarum WNB302.</title>
        <authorList>
            <person name="Sun Y."/>
            <person name="Chen B."/>
            <person name="Du Z."/>
        </authorList>
    </citation>
    <scope>NUCLEOTIDE SEQUENCE [LARGE SCALE GENOMIC DNA]</scope>
    <source>
        <strain evidence="1 2">WNB302</strain>
    </source>
</reference>
<comment type="caution">
    <text evidence="1">The sequence shown here is derived from an EMBL/GenBank/DDBJ whole genome shotgun (WGS) entry which is preliminary data.</text>
</comment>
<dbReference type="AlphaFoldDB" id="A0A265UX44"/>
<proteinExistence type="predicted"/>
<evidence type="ECO:0008006" key="3">
    <source>
        <dbReference type="Google" id="ProtNLM"/>
    </source>
</evidence>
<evidence type="ECO:0000313" key="1">
    <source>
        <dbReference type="EMBL" id="OZV69884.1"/>
    </source>
</evidence>